<dbReference type="PROSITE" id="PS50103">
    <property type="entry name" value="ZF_C3H1"/>
    <property type="match status" value="1"/>
</dbReference>
<evidence type="ECO:0000313" key="3">
    <source>
        <dbReference type="EMBL" id="KAH3806354.1"/>
    </source>
</evidence>
<dbReference type="AlphaFoldDB" id="A0A9D4FZE7"/>
<feature type="domain" description="C3H1-type" evidence="2">
    <location>
        <begin position="73"/>
        <end position="99"/>
    </location>
</feature>
<keyword evidence="1" id="KW-0862">Zinc</keyword>
<dbReference type="EMBL" id="JAIWYP010000006">
    <property type="protein sequence ID" value="KAH3806354.1"/>
    <property type="molecule type" value="Genomic_DNA"/>
</dbReference>
<proteinExistence type="predicted"/>
<evidence type="ECO:0000256" key="1">
    <source>
        <dbReference type="PROSITE-ProRule" id="PRU00723"/>
    </source>
</evidence>
<reference evidence="3" key="1">
    <citation type="journal article" date="2019" name="bioRxiv">
        <title>The Genome of the Zebra Mussel, Dreissena polymorpha: A Resource for Invasive Species Research.</title>
        <authorList>
            <person name="McCartney M.A."/>
            <person name="Auch B."/>
            <person name="Kono T."/>
            <person name="Mallez S."/>
            <person name="Zhang Y."/>
            <person name="Obille A."/>
            <person name="Becker A."/>
            <person name="Abrahante J.E."/>
            <person name="Garbe J."/>
            <person name="Badalamenti J.P."/>
            <person name="Herman A."/>
            <person name="Mangelson H."/>
            <person name="Liachko I."/>
            <person name="Sullivan S."/>
            <person name="Sone E.D."/>
            <person name="Koren S."/>
            <person name="Silverstein K.A.T."/>
            <person name="Beckman K.B."/>
            <person name="Gohl D.M."/>
        </authorList>
    </citation>
    <scope>NUCLEOTIDE SEQUENCE</scope>
    <source>
        <strain evidence="3">Duluth1</strain>
        <tissue evidence="3">Whole animal</tissue>
    </source>
</reference>
<sequence length="153" mass="17893">MSVYLSFDHNKSKTQELLKYFWTIREAAYRQGGSAWRSYDEQLRLRQVISPSPWSEINNDLWWRTSGTFLRPSRDQYTCNYFNQGSCRLVNCRFPHNCSRCRGNHPAINCQSVTEASGVAQRANTPRFDAPFRGRNKFTQARAASIRTKPKQF</sequence>
<keyword evidence="4" id="KW-1185">Reference proteome</keyword>
<evidence type="ECO:0000259" key="2">
    <source>
        <dbReference type="PROSITE" id="PS50103"/>
    </source>
</evidence>
<name>A0A9D4FZE7_DREPO</name>
<dbReference type="InterPro" id="IPR000571">
    <property type="entry name" value="Znf_CCCH"/>
</dbReference>
<evidence type="ECO:0000313" key="4">
    <source>
        <dbReference type="Proteomes" id="UP000828390"/>
    </source>
</evidence>
<keyword evidence="1" id="KW-0479">Metal-binding</keyword>
<reference evidence="3" key="2">
    <citation type="submission" date="2020-11" db="EMBL/GenBank/DDBJ databases">
        <authorList>
            <person name="McCartney M.A."/>
            <person name="Auch B."/>
            <person name="Kono T."/>
            <person name="Mallez S."/>
            <person name="Becker A."/>
            <person name="Gohl D.M."/>
            <person name="Silverstein K.A.T."/>
            <person name="Koren S."/>
            <person name="Bechman K.B."/>
            <person name="Herman A."/>
            <person name="Abrahante J.E."/>
            <person name="Garbe J."/>
        </authorList>
    </citation>
    <scope>NUCLEOTIDE SEQUENCE</scope>
    <source>
        <strain evidence="3">Duluth1</strain>
        <tissue evidence="3">Whole animal</tissue>
    </source>
</reference>
<dbReference type="PANTHER" id="PTHR35558:SF1">
    <property type="entry name" value="ENDONUCLEASE_EXONUCLEASE_PHOSPHATASE DOMAIN-CONTAINING PROTEIN"/>
    <property type="match status" value="1"/>
</dbReference>
<feature type="zinc finger region" description="C3H1-type" evidence="1">
    <location>
        <begin position="73"/>
        <end position="99"/>
    </location>
</feature>
<dbReference type="PANTHER" id="PTHR35558">
    <property type="entry name" value="SGNH_HYDRO DOMAIN-CONTAINING PROTEIN"/>
    <property type="match status" value="1"/>
</dbReference>
<organism evidence="3 4">
    <name type="scientific">Dreissena polymorpha</name>
    <name type="common">Zebra mussel</name>
    <name type="synonym">Mytilus polymorpha</name>
    <dbReference type="NCBI Taxonomy" id="45954"/>
    <lineage>
        <taxon>Eukaryota</taxon>
        <taxon>Metazoa</taxon>
        <taxon>Spiralia</taxon>
        <taxon>Lophotrochozoa</taxon>
        <taxon>Mollusca</taxon>
        <taxon>Bivalvia</taxon>
        <taxon>Autobranchia</taxon>
        <taxon>Heteroconchia</taxon>
        <taxon>Euheterodonta</taxon>
        <taxon>Imparidentia</taxon>
        <taxon>Neoheterodontei</taxon>
        <taxon>Myida</taxon>
        <taxon>Dreissenoidea</taxon>
        <taxon>Dreissenidae</taxon>
        <taxon>Dreissena</taxon>
    </lineage>
</organism>
<dbReference type="GO" id="GO:0008270">
    <property type="term" value="F:zinc ion binding"/>
    <property type="evidence" value="ECO:0007669"/>
    <property type="project" value="UniProtKB-KW"/>
</dbReference>
<protein>
    <recommendedName>
        <fullName evidence="2">C3H1-type domain-containing protein</fullName>
    </recommendedName>
</protein>
<accession>A0A9D4FZE7</accession>
<keyword evidence="1" id="KW-0863">Zinc-finger</keyword>
<gene>
    <name evidence="3" type="ORF">DPMN_134673</name>
</gene>
<dbReference type="Proteomes" id="UP000828390">
    <property type="component" value="Unassembled WGS sequence"/>
</dbReference>
<comment type="caution">
    <text evidence="3">The sequence shown here is derived from an EMBL/GenBank/DDBJ whole genome shotgun (WGS) entry which is preliminary data.</text>
</comment>